<dbReference type="GO" id="GO:0042274">
    <property type="term" value="P:ribosomal small subunit biogenesis"/>
    <property type="evidence" value="ECO:0007669"/>
    <property type="project" value="UniProtKB-UniRule"/>
</dbReference>
<keyword evidence="8 10" id="KW-0694">RNA-binding</keyword>
<dbReference type="Proteomes" id="UP000573327">
    <property type="component" value="Unassembled WGS sequence"/>
</dbReference>
<evidence type="ECO:0000256" key="10">
    <source>
        <dbReference type="HAMAP-Rule" id="MF_01820"/>
    </source>
</evidence>
<evidence type="ECO:0000259" key="12">
    <source>
        <dbReference type="PROSITE" id="PS51721"/>
    </source>
</evidence>
<dbReference type="Gene3D" id="1.10.40.50">
    <property type="entry name" value="Probable gtpase engc, domain 3"/>
    <property type="match status" value="1"/>
</dbReference>
<keyword evidence="3 10" id="KW-0479">Metal-binding</keyword>
<dbReference type="GO" id="GO:0005525">
    <property type="term" value="F:GTP binding"/>
    <property type="evidence" value="ECO:0007669"/>
    <property type="project" value="UniProtKB-UniRule"/>
</dbReference>
<dbReference type="InterPro" id="IPR010914">
    <property type="entry name" value="RsgA_GTPase_dom"/>
</dbReference>
<dbReference type="HAMAP" id="MF_01820">
    <property type="entry name" value="GTPase_RsgA"/>
    <property type="match status" value="1"/>
</dbReference>
<dbReference type="PROSITE" id="PS51721">
    <property type="entry name" value="G_CP"/>
    <property type="match status" value="1"/>
</dbReference>
<evidence type="ECO:0000256" key="3">
    <source>
        <dbReference type="ARBA" id="ARBA00022723"/>
    </source>
</evidence>
<keyword evidence="6 10" id="KW-0378">Hydrolase</keyword>
<dbReference type="InterPro" id="IPR027417">
    <property type="entry name" value="P-loop_NTPase"/>
</dbReference>
<evidence type="ECO:0000259" key="11">
    <source>
        <dbReference type="PROSITE" id="PS50936"/>
    </source>
</evidence>
<evidence type="ECO:0000313" key="14">
    <source>
        <dbReference type="Proteomes" id="UP000573327"/>
    </source>
</evidence>
<keyword evidence="14" id="KW-1185">Reference proteome</keyword>
<keyword evidence="5 10" id="KW-0547">Nucleotide-binding</keyword>
<comment type="subunit">
    <text evidence="10">Monomer. Associates with 30S ribosomal subunit, binds 16S rRNA.</text>
</comment>
<gene>
    <name evidence="10" type="primary">rsgA</name>
    <name evidence="13" type="ORF">F4556_005700</name>
</gene>
<keyword evidence="7 10" id="KW-0862">Zinc</keyword>
<comment type="caution">
    <text evidence="13">The sequence shown here is derived from an EMBL/GenBank/DDBJ whole genome shotgun (WGS) entry which is preliminary data.</text>
</comment>
<dbReference type="GO" id="GO:0019843">
    <property type="term" value="F:rRNA binding"/>
    <property type="evidence" value="ECO:0007669"/>
    <property type="project" value="UniProtKB-KW"/>
</dbReference>
<feature type="binding site" evidence="10">
    <location>
        <position position="299"/>
    </location>
    <ligand>
        <name>Zn(2+)</name>
        <dbReference type="ChEBI" id="CHEBI:29105"/>
    </ligand>
</feature>
<evidence type="ECO:0000313" key="13">
    <source>
        <dbReference type="EMBL" id="MBB4950165.1"/>
    </source>
</evidence>
<proteinExistence type="inferred from homology"/>
<comment type="function">
    <text evidence="10">One of several proteins that assist in the late maturation steps of the functional core of the 30S ribosomal subunit. Helps release RbfA from mature subunits. May play a role in the assembly of ribosomal proteins into the subunit. Circularly permuted GTPase that catalyzes slow GTP hydrolysis, GTPase activity is stimulated by the 30S ribosomal subunit.</text>
</comment>
<evidence type="ECO:0000256" key="7">
    <source>
        <dbReference type="ARBA" id="ARBA00022833"/>
    </source>
</evidence>
<feature type="binding site" evidence="10">
    <location>
        <begin position="212"/>
        <end position="220"/>
    </location>
    <ligand>
        <name>GTP</name>
        <dbReference type="ChEBI" id="CHEBI:37565"/>
    </ligand>
</feature>
<keyword evidence="2 10" id="KW-0690">Ribosome biogenesis</keyword>
<evidence type="ECO:0000256" key="6">
    <source>
        <dbReference type="ARBA" id="ARBA00022801"/>
    </source>
</evidence>
<dbReference type="NCBIfam" id="TIGR00157">
    <property type="entry name" value="ribosome small subunit-dependent GTPase A"/>
    <property type="match status" value="1"/>
</dbReference>
<evidence type="ECO:0000256" key="1">
    <source>
        <dbReference type="ARBA" id="ARBA00022490"/>
    </source>
</evidence>
<feature type="binding site" evidence="10">
    <location>
        <position position="297"/>
    </location>
    <ligand>
        <name>Zn(2+)</name>
        <dbReference type="ChEBI" id="CHEBI:29105"/>
    </ligand>
</feature>
<evidence type="ECO:0000256" key="8">
    <source>
        <dbReference type="ARBA" id="ARBA00022884"/>
    </source>
</evidence>
<feature type="binding site" evidence="10">
    <location>
        <position position="305"/>
    </location>
    <ligand>
        <name>Zn(2+)</name>
        <dbReference type="ChEBI" id="CHEBI:29105"/>
    </ligand>
</feature>
<sequence length="366" mass="38900">MLHASSTTGNTSVFADYGWTPELDELFAPLAEGGLTPARITRVDRGMCDVLFADPESGELRTVRADIRPVRDPDPANWACTGDWAGIDLTARPMPTVSALLPRSTAVIRKTAGSRSEGQVLAANVDTVLIASSLAAEPDLGRIERFLALAWESGAMPLVALTKADLVDDAEFVKADVEQIAPGVSVVVVSAETGEGIDVLRACMGSSTALLGQSGAGKSTLTNALIGTEVMAVQQTRSVDEKGRHTTTTRELIPLPGGGVVIDTPGLRGVGLFGGEGLAQAFAEIEELAQDCRFHDCGHQSEPGCAVRAAVADGVIAERRWESYEKLQRENEWIASRTDARLAAERLKKWKTITKTHRAMGGSPKK</sequence>
<name>A0A7W7SGR7_9ACTN</name>
<evidence type="ECO:0000256" key="4">
    <source>
        <dbReference type="ARBA" id="ARBA00022730"/>
    </source>
</evidence>
<evidence type="ECO:0000256" key="5">
    <source>
        <dbReference type="ARBA" id="ARBA00022741"/>
    </source>
</evidence>
<keyword evidence="9 10" id="KW-0342">GTP-binding</keyword>
<evidence type="ECO:0000256" key="2">
    <source>
        <dbReference type="ARBA" id="ARBA00022517"/>
    </source>
</evidence>
<organism evidence="13 14">
    <name type="scientific">Kitasatospora gansuensis</name>
    <dbReference type="NCBI Taxonomy" id="258050"/>
    <lineage>
        <taxon>Bacteria</taxon>
        <taxon>Bacillati</taxon>
        <taxon>Actinomycetota</taxon>
        <taxon>Actinomycetes</taxon>
        <taxon>Kitasatosporales</taxon>
        <taxon>Streptomycetaceae</taxon>
        <taxon>Kitasatospora</taxon>
    </lineage>
</organism>
<dbReference type="InterPro" id="IPR030378">
    <property type="entry name" value="G_CP_dom"/>
</dbReference>
<feature type="binding site" evidence="10">
    <location>
        <begin position="162"/>
        <end position="165"/>
    </location>
    <ligand>
        <name>GTP</name>
        <dbReference type="ChEBI" id="CHEBI:37565"/>
    </ligand>
</feature>
<comment type="similarity">
    <text evidence="10">Belongs to the TRAFAC class YlqF/YawG GTPase family. RsgA subfamily.</text>
</comment>
<evidence type="ECO:0000256" key="9">
    <source>
        <dbReference type="ARBA" id="ARBA00023134"/>
    </source>
</evidence>
<feature type="domain" description="EngC GTPase" evidence="11">
    <location>
        <begin position="123"/>
        <end position="268"/>
    </location>
</feature>
<dbReference type="GO" id="GO:0003924">
    <property type="term" value="F:GTPase activity"/>
    <property type="evidence" value="ECO:0007669"/>
    <property type="project" value="UniProtKB-UniRule"/>
</dbReference>
<dbReference type="SUPFAM" id="SSF52540">
    <property type="entry name" value="P-loop containing nucleoside triphosphate hydrolases"/>
    <property type="match status" value="1"/>
</dbReference>
<dbReference type="PROSITE" id="PS50936">
    <property type="entry name" value="ENGC_GTPASE"/>
    <property type="match status" value="1"/>
</dbReference>
<dbReference type="EMBL" id="JACHJR010000001">
    <property type="protein sequence ID" value="MBB4950165.1"/>
    <property type="molecule type" value="Genomic_DNA"/>
</dbReference>
<dbReference type="AlphaFoldDB" id="A0A7W7SGR7"/>
<comment type="cofactor">
    <cofactor evidence="10">
        <name>Zn(2+)</name>
        <dbReference type="ChEBI" id="CHEBI:29105"/>
    </cofactor>
    <text evidence="10">Binds 1 zinc ion per subunit.</text>
</comment>
<feature type="domain" description="CP-type G" evidence="12">
    <location>
        <begin position="115"/>
        <end position="270"/>
    </location>
</feature>
<keyword evidence="1 10" id="KW-0963">Cytoplasm</keyword>
<dbReference type="PANTHER" id="PTHR32120">
    <property type="entry name" value="SMALL RIBOSOMAL SUBUNIT BIOGENESIS GTPASE RSGA"/>
    <property type="match status" value="1"/>
</dbReference>
<comment type="subcellular location">
    <subcellularLocation>
        <location evidence="10">Cytoplasm</location>
    </subcellularLocation>
</comment>
<keyword evidence="4 10" id="KW-0699">rRNA-binding</keyword>
<dbReference type="RefSeq" id="WP_246511106.1">
    <property type="nucleotide sequence ID" value="NZ_JACHJR010000001.1"/>
</dbReference>
<dbReference type="PANTHER" id="PTHR32120:SF10">
    <property type="entry name" value="SMALL RIBOSOMAL SUBUNIT BIOGENESIS GTPASE RSGA"/>
    <property type="match status" value="1"/>
</dbReference>
<dbReference type="Pfam" id="PF03193">
    <property type="entry name" value="RsgA_GTPase"/>
    <property type="match status" value="1"/>
</dbReference>
<dbReference type="InterPro" id="IPR004881">
    <property type="entry name" value="Ribosome_biogen_GTPase_RsgA"/>
</dbReference>
<dbReference type="GO" id="GO:0046872">
    <property type="term" value="F:metal ion binding"/>
    <property type="evidence" value="ECO:0007669"/>
    <property type="project" value="UniProtKB-KW"/>
</dbReference>
<dbReference type="Gene3D" id="3.40.50.300">
    <property type="entry name" value="P-loop containing nucleotide triphosphate hydrolases"/>
    <property type="match status" value="1"/>
</dbReference>
<accession>A0A7W7SGR7</accession>
<dbReference type="EC" id="3.6.1.-" evidence="10"/>
<dbReference type="GO" id="GO:0005737">
    <property type="term" value="C:cytoplasm"/>
    <property type="evidence" value="ECO:0007669"/>
    <property type="project" value="UniProtKB-SubCell"/>
</dbReference>
<feature type="binding site" evidence="10">
    <location>
        <position position="292"/>
    </location>
    <ligand>
        <name>Zn(2+)</name>
        <dbReference type="ChEBI" id="CHEBI:29105"/>
    </ligand>
</feature>
<dbReference type="CDD" id="cd01854">
    <property type="entry name" value="YjeQ_EngC"/>
    <property type="match status" value="1"/>
</dbReference>
<protein>
    <recommendedName>
        <fullName evidence="10">Small ribosomal subunit biogenesis GTPase RsgA</fullName>
        <ecNumber evidence="10">3.6.1.-</ecNumber>
    </recommendedName>
</protein>
<reference evidence="13 14" key="1">
    <citation type="submission" date="2020-08" db="EMBL/GenBank/DDBJ databases">
        <title>Sequencing the genomes of 1000 actinobacteria strains.</title>
        <authorList>
            <person name="Klenk H.-P."/>
        </authorList>
    </citation>
    <scope>NUCLEOTIDE SEQUENCE [LARGE SCALE GENOMIC DNA]</scope>
    <source>
        <strain evidence="13 14">DSM 44786</strain>
    </source>
</reference>